<reference evidence="10 11" key="1">
    <citation type="submission" date="2018-05" db="EMBL/GenBank/DDBJ databases">
        <title>Amnibacterium sp. M8JJ-5, whole genome shotgun sequence.</title>
        <authorList>
            <person name="Tuo L."/>
        </authorList>
    </citation>
    <scope>NUCLEOTIDE SEQUENCE [LARGE SCALE GENOMIC DNA]</scope>
    <source>
        <strain evidence="10 11">M8JJ-5</strain>
    </source>
</reference>
<dbReference type="Proteomes" id="UP000244893">
    <property type="component" value="Unassembled WGS sequence"/>
</dbReference>
<dbReference type="GO" id="GO:0005524">
    <property type="term" value="F:ATP binding"/>
    <property type="evidence" value="ECO:0007669"/>
    <property type="project" value="UniProtKB-KW"/>
</dbReference>
<dbReference type="GO" id="GO:0008654">
    <property type="term" value="P:phospholipid biosynthetic process"/>
    <property type="evidence" value="ECO:0007669"/>
    <property type="project" value="UniProtKB-KW"/>
</dbReference>
<dbReference type="InterPro" id="IPR017438">
    <property type="entry name" value="ATP-NAD_kinase_N"/>
</dbReference>
<feature type="domain" description="DAGKc" evidence="9">
    <location>
        <begin position="5"/>
        <end position="135"/>
    </location>
</feature>
<keyword evidence="5 10" id="KW-0418">Kinase</keyword>
<evidence type="ECO:0000256" key="4">
    <source>
        <dbReference type="ARBA" id="ARBA00022741"/>
    </source>
</evidence>
<protein>
    <submittedName>
        <fullName evidence="10">Diacylglycerol kinase</fullName>
    </submittedName>
</protein>
<dbReference type="PANTHER" id="PTHR12358:SF54">
    <property type="entry name" value="SPHINGOSINE KINASE RELATED PROTEIN"/>
    <property type="match status" value="1"/>
</dbReference>
<dbReference type="PANTHER" id="PTHR12358">
    <property type="entry name" value="SPHINGOSINE KINASE"/>
    <property type="match status" value="1"/>
</dbReference>
<evidence type="ECO:0000313" key="11">
    <source>
        <dbReference type="Proteomes" id="UP000244893"/>
    </source>
</evidence>
<keyword evidence="7" id="KW-0444">Lipid biosynthesis</keyword>
<dbReference type="Gene3D" id="2.60.200.40">
    <property type="match status" value="1"/>
</dbReference>
<dbReference type="InterPro" id="IPR050187">
    <property type="entry name" value="Lipid_Phosphate_FormReg"/>
</dbReference>
<dbReference type="Pfam" id="PF00781">
    <property type="entry name" value="DAGK_cat"/>
    <property type="match status" value="1"/>
</dbReference>
<dbReference type="Gene3D" id="3.40.50.10330">
    <property type="entry name" value="Probable inorganic polyphosphate/atp-NAD kinase, domain 1"/>
    <property type="match status" value="1"/>
</dbReference>
<keyword evidence="8" id="KW-1208">Phospholipid metabolism</keyword>
<evidence type="ECO:0000256" key="7">
    <source>
        <dbReference type="ARBA" id="ARBA00023209"/>
    </source>
</evidence>
<evidence type="ECO:0000256" key="1">
    <source>
        <dbReference type="ARBA" id="ARBA00001946"/>
    </source>
</evidence>
<dbReference type="AlphaFoldDB" id="A0A2V1HSH8"/>
<comment type="caution">
    <text evidence="10">The sequence shown here is derived from an EMBL/GenBank/DDBJ whole genome shotgun (WGS) entry which is preliminary data.</text>
</comment>
<dbReference type="SUPFAM" id="SSF111331">
    <property type="entry name" value="NAD kinase/diacylglycerol kinase-like"/>
    <property type="match status" value="1"/>
</dbReference>
<evidence type="ECO:0000256" key="8">
    <source>
        <dbReference type="ARBA" id="ARBA00023264"/>
    </source>
</evidence>
<dbReference type="InterPro" id="IPR001206">
    <property type="entry name" value="Diacylglycerol_kinase_cat_dom"/>
</dbReference>
<dbReference type="PROSITE" id="PS50146">
    <property type="entry name" value="DAGK"/>
    <property type="match status" value="1"/>
</dbReference>
<evidence type="ECO:0000256" key="5">
    <source>
        <dbReference type="ARBA" id="ARBA00022777"/>
    </source>
</evidence>
<comment type="similarity">
    <text evidence="2">Belongs to the diacylglycerol/lipid kinase family.</text>
</comment>
<keyword evidence="6" id="KW-0067">ATP-binding</keyword>
<dbReference type="InterPro" id="IPR016064">
    <property type="entry name" value="NAD/diacylglycerol_kinase_sf"/>
</dbReference>
<dbReference type="OrthoDB" id="3171056at2"/>
<keyword evidence="3" id="KW-0808">Transferase</keyword>
<evidence type="ECO:0000259" key="9">
    <source>
        <dbReference type="PROSITE" id="PS50146"/>
    </source>
</evidence>
<dbReference type="GO" id="GO:0016301">
    <property type="term" value="F:kinase activity"/>
    <property type="evidence" value="ECO:0007669"/>
    <property type="project" value="UniProtKB-KW"/>
</dbReference>
<accession>A0A2V1HSH8</accession>
<keyword evidence="7" id="KW-0443">Lipid metabolism</keyword>
<dbReference type="Pfam" id="PF19279">
    <property type="entry name" value="YegS_C"/>
    <property type="match status" value="1"/>
</dbReference>
<proteinExistence type="inferred from homology"/>
<keyword evidence="11" id="KW-1185">Reference proteome</keyword>
<sequence length="333" mass="36131">MASEEAPRFAAVVYNPIKVDLEALRAAVDASAAAAGWAESRWYETSEEDPGTDITRQAIDDGADVVLAAGGDGTVRAVAEGLRDSGIPIALLPSGTGNLLARNLDLTLDNLPGSVDTAFTGADRKIDLGVVEIERTDGTRDRHVFLVMAGLGLDAKMIANTNPTLKKKVGWLAYVDAIARSLRGNNKLRVRFRLDGAQPRSLRINTILIGNCGSLPANILLLPEAAVDDGVFDIVALRPDGFVGWVQIWVKIVWENGVLRRTNVGRKLMGKTKEVRTLRYMKGKEIVVRPEYPQEFQLDGDTFGQAVAVKAWVDHLALEVKIPSDQKDRLPAS</sequence>
<comment type="cofactor">
    <cofactor evidence="1">
        <name>Mg(2+)</name>
        <dbReference type="ChEBI" id="CHEBI:18420"/>
    </cofactor>
</comment>
<evidence type="ECO:0000313" key="10">
    <source>
        <dbReference type="EMBL" id="PVZ95555.1"/>
    </source>
</evidence>
<dbReference type="EMBL" id="QEOP01000001">
    <property type="protein sequence ID" value="PVZ95555.1"/>
    <property type="molecule type" value="Genomic_DNA"/>
</dbReference>
<evidence type="ECO:0000256" key="6">
    <source>
        <dbReference type="ARBA" id="ARBA00022840"/>
    </source>
</evidence>
<keyword evidence="4" id="KW-0547">Nucleotide-binding</keyword>
<keyword evidence="7" id="KW-0594">Phospholipid biosynthesis</keyword>
<dbReference type="RefSeq" id="WP_116755290.1">
    <property type="nucleotide sequence ID" value="NZ_JBHUEX010000001.1"/>
</dbReference>
<dbReference type="InterPro" id="IPR045540">
    <property type="entry name" value="YegS/DAGK_C"/>
</dbReference>
<evidence type="ECO:0000256" key="3">
    <source>
        <dbReference type="ARBA" id="ARBA00022679"/>
    </source>
</evidence>
<organism evidence="10 11">
    <name type="scientific">Amnibacterium flavum</name>
    <dbReference type="NCBI Taxonomy" id="2173173"/>
    <lineage>
        <taxon>Bacteria</taxon>
        <taxon>Bacillati</taxon>
        <taxon>Actinomycetota</taxon>
        <taxon>Actinomycetes</taxon>
        <taxon>Micrococcales</taxon>
        <taxon>Microbacteriaceae</taxon>
        <taxon>Amnibacterium</taxon>
    </lineage>
</organism>
<evidence type="ECO:0000256" key="2">
    <source>
        <dbReference type="ARBA" id="ARBA00005983"/>
    </source>
</evidence>
<name>A0A2V1HSH8_9MICO</name>
<gene>
    <name evidence="10" type="ORF">DDQ50_03385</name>
</gene>